<dbReference type="SUPFAM" id="SSF52058">
    <property type="entry name" value="L domain-like"/>
    <property type="match status" value="1"/>
</dbReference>
<dbReference type="GO" id="GO:0035591">
    <property type="term" value="F:signaling adaptor activity"/>
    <property type="evidence" value="ECO:0007669"/>
    <property type="project" value="TreeGrafter"/>
</dbReference>
<dbReference type="InterPro" id="IPR032675">
    <property type="entry name" value="LRR_dom_sf"/>
</dbReference>
<dbReference type="RefSeq" id="WP_342688089.1">
    <property type="nucleotide sequence ID" value="NZ_JAZBJM010000025.1"/>
</dbReference>
<dbReference type="AlphaFoldDB" id="A0AB35YWG1"/>
<sequence>MKKTFSILLIIFPIFCFGQTINFSDINFKNALLNNNCVDIDNDGFPDTNADTNNDGEIQLTEAESIIGLHLSSSYIQSMNEISYFVNLQHLSVINNNLTSLDVSQLIYLVKLYVYNNYQLNSLILPQTNSLEELLCFNNILNSLDISNNTNLKILHCYNNGLTNLDISQNLILEDLQCGGISNPNLLTNIDLTQHINLKEFGCHNCLISNIDLSQNINLESLHLQQNNLTELDLSQNTSLNTLSCQNNELTLLNIKNGNNNFLSMLAYNNPNLTCIEVDDVNYANNSGWNINNTQAQYNLDCSNLSILEFDKPEIEIYPNPTKSKLNIKSKAQIEQVIIYSILGKFIRKKLNTSMIDISEFDSGIYFLKIKAKNSISTIKIIKE</sequence>
<dbReference type="InterPro" id="IPR052574">
    <property type="entry name" value="CDIRP"/>
</dbReference>
<gene>
    <name evidence="6" type="ORF">VZD24_15095</name>
    <name evidence="5" type="ORF">VZD85_15070</name>
</gene>
<dbReference type="EMBL" id="JAZBJM010000025">
    <property type="protein sequence ID" value="MEM0519677.1"/>
    <property type="molecule type" value="Genomic_DNA"/>
</dbReference>
<dbReference type="PANTHER" id="PTHR47566">
    <property type="match status" value="1"/>
</dbReference>
<feature type="domain" description="Secretion system C-terminal sorting" evidence="4">
    <location>
        <begin position="317"/>
        <end position="382"/>
    </location>
</feature>
<dbReference type="Proteomes" id="UP001388259">
    <property type="component" value="Unassembled WGS sequence"/>
</dbReference>
<reference evidence="5 8" key="1">
    <citation type="submission" date="2024-01" db="EMBL/GenBank/DDBJ databases">
        <title>Aequorivita flavus sp. nov., isolated from deep-sea sediment.</title>
        <authorList>
            <person name="Chen X."/>
        </authorList>
    </citation>
    <scope>NUCLEOTIDE SEQUENCE</scope>
    <source>
        <strain evidence="5">MCCC 1A16923</strain>
        <strain evidence="6 8">MCCC 1A16935</strain>
    </source>
</reference>
<dbReference type="NCBIfam" id="TIGR04183">
    <property type="entry name" value="Por_Secre_tail"/>
    <property type="match status" value="1"/>
</dbReference>
<evidence type="ECO:0000313" key="6">
    <source>
        <dbReference type="EMBL" id="MEM0574845.1"/>
    </source>
</evidence>
<keyword evidence="2" id="KW-0732">Signal</keyword>
<dbReference type="PROSITE" id="PS51450">
    <property type="entry name" value="LRR"/>
    <property type="match status" value="1"/>
</dbReference>
<dbReference type="Gene3D" id="3.80.10.10">
    <property type="entry name" value="Ribonuclease Inhibitor"/>
    <property type="match status" value="1"/>
</dbReference>
<evidence type="ECO:0000313" key="5">
    <source>
        <dbReference type="EMBL" id="MEM0519677.1"/>
    </source>
</evidence>
<dbReference type="InterPro" id="IPR026444">
    <property type="entry name" value="Secre_tail"/>
</dbReference>
<evidence type="ECO:0000259" key="4">
    <source>
        <dbReference type="Pfam" id="PF18962"/>
    </source>
</evidence>
<evidence type="ECO:0000256" key="1">
    <source>
        <dbReference type="ARBA" id="ARBA00022614"/>
    </source>
</evidence>
<evidence type="ECO:0000313" key="8">
    <source>
        <dbReference type="Proteomes" id="UP001390963"/>
    </source>
</evidence>
<dbReference type="Proteomes" id="UP001390963">
    <property type="component" value="Unassembled WGS sequence"/>
</dbReference>
<accession>A0AB35YWG1</accession>
<keyword evidence="3" id="KW-0677">Repeat</keyword>
<dbReference type="PANTHER" id="PTHR47566:SF1">
    <property type="entry name" value="PROTEIN NUD1"/>
    <property type="match status" value="1"/>
</dbReference>
<evidence type="ECO:0000256" key="2">
    <source>
        <dbReference type="ARBA" id="ARBA00022729"/>
    </source>
</evidence>
<dbReference type="Pfam" id="PF18962">
    <property type="entry name" value="Por_Secre_tail"/>
    <property type="match status" value="1"/>
</dbReference>
<keyword evidence="1" id="KW-0433">Leucine-rich repeat</keyword>
<evidence type="ECO:0000313" key="7">
    <source>
        <dbReference type="Proteomes" id="UP001388259"/>
    </source>
</evidence>
<keyword evidence="8" id="KW-1185">Reference proteome</keyword>
<dbReference type="InterPro" id="IPR001611">
    <property type="entry name" value="Leu-rich_rpt"/>
</dbReference>
<proteinExistence type="predicted"/>
<name>A0AB35YWG1_9FLAO</name>
<evidence type="ECO:0000256" key="3">
    <source>
        <dbReference type="ARBA" id="ARBA00022737"/>
    </source>
</evidence>
<protein>
    <submittedName>
        <fullName evidence="5">T9SS type A sorting domain-containing protein</fullName>
    </submittedName>
</protein>
<dbReference type="EMBL" id="JBANCF010000028">
    <property type="protein sequence ID" value="MEM0574845.1"/>
    <property type="molecule type" value="Genomic_DNA"/>
</dbReference>
<comment type="caution">
    <text evidence="5">The sequence shown here is derived from an EMBL/GenBank/DDBJ whole genome shotgun (WGS) entry which is preliminary data.</text>
</comment>
<organism evidence="5 7">
    <name type="scientific">Aequorivita flava</name>
    <dbReference type="NCBI Taxonomy" id="3114371"/>
    <lineage>
        <taxon>Bacteria</taxon>
        <taxon>Pseudomonadati</taxon>
        <taxon>Bacteroidota</taxon>
        <taxon>Flavobacteriia</taxon>
        <taxon>Flavobacteriales</taxon>
        <taxon>Flavobacteriaceae</taxon>
        <taxon>Aequorivita</taxon>
    </lineage>
</organism>